<comment type="similarity">
    <text evidence="2">Belongs to the FAD-binding monooxygenase family.</text>
</comment>
<keyword evidence="4" id="KW-0274">FAD</keyword>
<name>A0A381Y3A4_9ZZZZ</name>
<protein>
    <recommendedName>
        <fullName evidence="9">FAD/NAD(P)-binding domain-containing protein</fullName>
    </recommendedName>
</protein>
<dbReference type="InterPro" id="IPR020946">
    <property type="entry name" value="Flavin_mOase-like"/>
</dbReference>
<proteinExistence type="inferred from homology"/>
<sequence length="550" mass="61742">MTSEQTLDSTELDVVIVGAGVSGLYALYHLRGLGYRVRVYEQGGDVGGTWYWNRYPGCRCDIESLEYSYSFDEKLEQEWQWPERYGTQPEILRYVNHVADRHNLRKDIVFNCPITSATFNEAANQWVLLTEGGERIASRFCIMATGNLSTPRVPDYEGLDAFQGKWYHTGQWPHDGVDFTGLRVGVIGTGSSGVQSIPIIARQASHLHVFQRTPQFSLPARNGPLDSEKEAAHKANYRVLREAAFDTPFGIAGYPPPTRSALDVPHEERQASYEEKWAEGGSISFLYTYKDLLLNKEANDTAADFVREKIRQTVKDQKVAEKLIPYDHPIGTKRLILDSGYFETYNQDNVTLVDIREAPIERFTPEGLRTADGNDYELDAVVLATGFDAMTGALRNIELDNGAGLTIQDKWSNGPRCFMGLAMAGFPNLFMITGPQSPSVKTQMILGGQQHTEWIAEFLEYMRLNGFTRFNVEQQAEDAWVLHNNDVADSTLYPLANSWYVGANVPGKPRVFMPYVGGFDRYKRACDELAQNGYPGLQLSSRGQTLNAAD</sequence>
<evidence type="ECO:0000256" key="2">
    <source>
        <dbReference type="ARBA" id="ARBA00010139"/>
    </source>
</evidence>
<dbReference type="EMBL" id="UINC01017311">
    <property type="protein sequence ID" value="SVA71596.1"/>
    <property type="molecule type" value="Genomic_DNA"/>
</dbReference>
<evidence type="ECO:0000256" key="4">
    <source>
        <dbReference type="ARBA" id="ARBA00022827"/>
    </source>
</evidence>
<dbReference type="GO" id="GO:0050660">
    <property type="term" value="F:flavin adenine dinucleotide binding"/>
    <property type="evidence" value="ECO:0007669"/>
    <property type="project" value="InterPro"/>
</dbReference>
<dbReference type="PANTHER" id="PTHR43098:SF3">
    <property type="entry name" value="L-ORNITHINE N(5)-MONOOXYGENASE-RELATED"/>
    <property type="match status" value="1"/>
</dbReference>
<evidence type="ECO:0000256" key="3">
    <source>
        <dbReference type="ARBA" id="ARBA00022630"/>
    </source>
</evidence>
<dbReference type="AlphaFoldDB" id="A0A381Y3A4"/>
<evidence type="ECO:0008006" key="9">
    <source>
        <dbReference type="Google" id="ProtNLM"/>
    </source>
</evidence>
<dbReference type="PANTHER" id="PTHR43098">
    <property type="entry name" value="L-ORNITHINE N(5)-MONOOXYGENASE-RELATED"/>
    <property type="match status" value="1"/>
</dbReference>
<reference evidence="8" key="1">
    <citation type="submission" date="2018-05" db="EMBL/GenBank/DDBJ databases">
        <authorList>
            <person name="Lanie J.A."/>
            <person name="Ng W.-L."/>
            <person name="Kazmierczak K.M."/>
            <person name="Andrzejewski T.M."/>
            <person name="Davidsen T.M."/>
            <person name="Wayne K.J."/>
            <person name="Tettelin H."/>
            <person name="Glass J.I."/>
            <person name="Rusch D."/>
            <person name="Podicherti R."/>
            <person name="Tsui H.-C.T."/>
            <person name="Winkler M.E."/>
        </authorList>
    </citation>
    <scope>NUCLEOTIDE SEQUENCE</scope>
</reference>
<dbReference type="InterPro" id="IPR036188">
    <property type="entry name" value="FAD/NAD-bd_sf"/>
</dbReference>
<evidence type="ECO:0000256" key="6">
    <source>
        <dbReference type="ARBA" id="ARBA00023002"/>
    </source>
</evidence>
<dbReference type="GO" id="GO:0050661">
    <property type="term" value="F:NADP binding"/>
    <property type="evidence" value="ECO:0007669"/>
    <property type="project" value="InterPro"/>
</dbReference>
<gene>
    <name evidence="8" type="ORF">METZ01_LOCUS124450</name>
</gene>
<organism evidence="8">
    <name type="scientific">marine metagenome</name>
    <dbReference type="NCBI Taxonomy" id="408172"/>
    <lineage>
        <taxon>unclassified sequences</taxon>
        <taxon>metagenomes</taxon>
        <taxon>ecological metagenomes</taxon>
    </lineage>
</organism>
<keyword evidence="6" id="KW-0560">Oxidoreductase</keyword>
<accession>A0A381Y3A4</accession>
<keyword evidence="7" id="KW-0503">Monooxygenase</keyword>
<keyword evidence="5" id="KW-0521">NADP</keyword>
<dbReference type="Gene3D" id="3.50.50.60">
    <property type="entry name" value="FAD/NAD(P)-binding domain"/>
    <property type="match status" value="2"/>
</dbReference>
<dbReference type="InterPro" id="IPR050775">
    <property type="entry name" value="FAD-binding_Monooxygenases"/>
</dbReference>
<dbReference type="Pfam" id="PF00743">
    <property type="entry name" value="FMO-like"/>
    <property type="match status" value="1"/>
</dbReference>
<dbReference type="SUPFAM" id="SSF51905">
    <property type="entry name" value="FAD/NAD(P)-binding domain"/>
    <property type="match status" value="1"/>
</dbReference>
<evidence type="ECO:0000256" key="7">
    <source>
        <dbReference type="ARBA" id="ARBA00023033"/>
    </source>
</evidence>
<evidence type="ECO:0000256" key="1">
    <source>
        <dbReference type="ARBA" id="ARBA00001974"/>
    </source>
</evidence>
<evidence type="ECO:0000256" key="5">
    <source>
        <dbReference type="ARBA" id="ARBA00022857"/>
    </source>
</evidence>
<dbReference type="PRINTS" id="PR00411">
    <property type="entry name" value="PNDRDTASEI"/>
</dbReference>
<comment type="cofactor">
    <cofactor evidence="1">
        <name>FAD</name>
        <dbReference type="ChEBI" id="CHEBI:57692"/>
    </cofactor>
</comment>
<dbReference type="GO" id="GO:0004499">
    <property type="term" value="F:N,N-dimethylaniline monooxygenase activity"/>
    <property type="evidence" value="ECO:0007669"/>
    <property type="project" value="InterPro"/>
</dbReference>
<evidence type="ECO:0000313" key="8">
    <source>
        <dbReference type="EMBL" id="SVA71596.1"/>
    </source>
</evidence>
<keyword evidence="3" id="KW-0285">Flavoprotein</keyword>